<accession>A0A4Z2G7X7</accession>
<dbReference type="Proteomes" id="UP000314294">
    <property type="component" value="Unassembled WGS sequence"/>
</dbReference>
<evidence type="ECO:0000313" key="2">
    <source>
        <dbReference type="Proteomes" id="UP000314294"/>
    </source>
</evidence>
<organism evidence="1 2">
    <name type="scientific">Liparis tanakae</name>
    <name type="common">Tanaka's snailfish</name>
    <dbReference type="NCBI Taxonomy" id="230148"/>
    <lineage>
        <taxon>Eukaryota</taxon>
        <taxon>Metazoa</taxon>
        <taxon>Chordata</taxon>
        <taxon>Craniata</taxon>
        <taxon>Vertebrata</taxon>
        <taxon>Euteleostomi</taxon>
        <taxon>Actinopterygii</taxon>
        <taxon>Neopterygii</taxon>
        <taxon>Teleostei</taxon>
        <taxon>Neoteleostei</taxon>
        <taxon>Acanthomorphata</taxon>
        <taxon>Eupercaria</taxon>
        <taxon>Perciformes</taxon>
        <taxon>Cottioidei</taxon>
        <taxon>Cottales</taxon>
        <taxon>Liparidae</taxon>
        <taxon>Liparis</taxon>
    </lineage>
</organism>
<reference evidence="1 2" key="1">
    <citation type="submission" date="2019-03" db="EMBL/GenBank/DDBJ databases">
        <title>First draft genome of Liparis tanakae, snailfish: a comprehensive survey of snailfish specific genes.</title>
        <authorList>
            <person name="Kim W."/>
            <person name="Song I."/>
            <person name="Jeong J.-H."/>
            <person name="Kim D."/>
            <person name="Kim S."/>
            <person name="Ryu S."/>
            <person name="Song J.Y."/>
            <person name="Lee S.K."/>
        </authorList>
    </citation>
    <scope>NUCLEOTIDE SEQUENCE [LARGE SCALE GENOMIC DNA]</scope>
    <source>
        <tissue evidence="1">Muscle</tissue>
    </source>
</reference>
<name>A0A4Z2G7X7_9TELE</name>
<gene>
    <name evidence="1" type="ORF">EYF80_041070</name>
</gene>
<dbReference type="AlphaFoldDB" id="A0A4Z2G7X7"/>
<sequence>MAEPVDRRLSDYCPSAQIRRPSDVQVIDSPPTRTLHIILFGGLAGKQISLWDNGSKSGSSGDHE</sequence>
<dbReference type="EMBL" id="SRLO01000684">
    <property type="protein sequence ID" value="TNN48702.1"/>
    <property type="molecule type" value="Genomic_DNA"/>
</dbReference>
<evidence type="ECO:0000313" key="1">
    <source>
        <dbReference type="EMBL" id="TNN48702.1"/>
    </source>
</evidence>
<protein>
    <submittedName>
        <fullName evidence="1">Uncharacterized protein</fullName>
    </submittedName>
</protein>
<keyword evidence="2" id="KW-1185">Reference proteome</keyword>
<comment type="caution">
    <text evidence="1">The sequence shown here is derived from an EMBL/GenBank/DDBJ whole genome shotgun (WGS) entry which is preliminary data.</text>
</comment>
<proteinExistence type="predicted"/>